<reference evidence="2" key="1">
    <citation type="submission" date="2018-11" db="EMBL/GenBank/DDBJ databases">
        <title>Complete genome sequence of Paenibacillus sp. ML311-T8.</title>
        <authorList>
            <person name="Nam Y.-D."/>
            <person name="Kang J."/>
            <person name="Chung W.-H."/>
            <person name="Park Y.S."/>
        </authorList>
    </citation>
    <scope>NUCLEOTIDE SEQUENCE [LARGE SCALE GENOMIC DNA]</scope>
    <source>
        <strain evidence="2">ML311-T8</strain>
    </source>
</reference>
<evidence type="ECO:0000313" key="2">
    <source>
        <dbReference type="Proteomes" id="UP000426246"/>
    </source>
</evidence>
<proteinExistence type="predicted"/>
<dbReference type="EMBL" id="CP034235">
    <property type="protein sequence ID" value="QGQ97249.1"/>
    <property type="molecule type" value="Genomic_DNA"/>
</dbReference>
<accession>A0A6B8RMI8</accession>
<dbReference type="KEGG" id="ppsc:EHS13_21360"/>
<evidence type="ECO:0000313" key="1">
    <source>
        <dbReference type="EMBL" id="QGQ97249.1"/>
    </source>
</evidence>
<sequence length="107" mass="12561">MNEVLLVKHAVGGRTFIHTGNNPLEYFVSNQGEGWRFIIKVGLDENVQEILKWKTELNVFLFQDYEDLPTKKIWFYTKGIVDYNEQAQELSIEAESKIEYVPDEFSK</sequence>
<name>A0A6B8RMI8_9BACL</name>
<protein>
    <submittedName>
        <fullName evidence="1">Uncharacterized protein</fullName>
    </submittedName>
</protein>
<dbReference type="RefSeq" id="WP_155702351.1">
    <property type="nucleotide sequence ID" value="NZ_CP034235.1"/>
</dbReference>
<gene>
    <name evidence="1" type="ORF">EHS13_21360</name>
</gene>
<dbReference type="AlphaFoldDB" id="A0A6B8RMI8"/>
<keyword evidence="2" id="KW-1185">Reference proteome</keyword>
<dbReference type="Proteomes" id="UP000426246">
    <property type="component" value="Chromosome"/>
</dbReference>
<dbReference type="OrthoDB" id="2878419at2"/>
<organism evidence="1 2">
    <name type="scientific">Paenibacillus psychroresistens</name>
    <dbReference type="NCBI Taxonomy" id="1778678"/>
    <lineage>
        <taxon>Bacteria</taxon>
        <taxon>Bacillati</taxon>
        <taxon>Bacillota</taxon>
        <taxon>Bacilli</taxon>
        <taxon>Bacillales</taxon>
        <taxon>Paenibacillaceae</taxon>
        <taxon>Paenibacillus</taxon>
    </lineage>
</organism>